<dbReference type="PANTHER" id="PTHR35984:SF1">
    <property type="entry name" value="PERIPLASMIC SERINE PROTEASE"/>
    <property type="match status" value="1"/>
</dbReference>
<reference evidence="3" key="1">
    <citation type="submission" date="2023-07" db="EMBL/GenBank/DDBJ databases">
        <title>Whole-genome sequencing of a new Methanosarcina sp. Z-7115.</title>
        <authorList>
            <person name="Zhilina T.N."/>
            <person name="Merkel A.Y."/>
        </authorList>
    </citation>
    <scope>NUCLEOTIDE SEQUENCE [LARGE SCALE GENOMIC DNA]</scope>
    <source>
        <strain evidence="3">Z-7115</strain>
    </source>
</reference>
<sequence>MPSGSFRGNFLATFDTSTISFWDLTSLLFILFFLYAVVYPQSQLKKIRMQRMSRLKAMEKSHGCKVLTMIHRREAVSFLGLPAYQFIDEEDAEQILRWIRQYKDYPLELILHTPGGQLHASIQIARALRKHPKKTRVIIPHYSMSGGTVIALAASEIVMDKDAVIGPIDPQIGDFLRGTYPAPSWIYAAETKKENADDTTLVMSDISRKALKLTRHIAKELLEGKIQPGPNGENRLDEVVEKLVSGEMIHSTPLSANEAKEIGLSVSTDFPEDVHEFMKLFRPVKKSVEYTE</sequence>
<dbReference type="NCBIfam" id="NF047768">
    <property type="entry name" value="Clp_like_SDH"/>
    <property type="match status" value="1"/>
</dbReference>
<evidence type="ECO:0000256" key="1">
    <source>
        <dbReference type="SAM" id="Phobius"/>
    </source>
</evidence>
<protein>
    <recommendedName>
        <fullName evidence="4">Periplasmic serine protease</fullName>
    </recommendedName>
</protein>
<dbReference type="InterPro" id="IPR002825">
    <property type="entry name" value="Pept_S49_ser-pept_pro"/>
</dbReference>
<organism evidence="2 3">
    <name type="scientific">Methanosarcina baikalica</name>
    <dbReference type="NCBI Taxonomy" id="3073890"/>
    <lineage>
        <taxon>Archaea</taxon>
        <taxon>Methanobacteriati</taxon>
        <taxon>Methanobacteriota</taxon>
        <taxon>Stenosarchaea group</taxon>
        <taxon>Methanomicrobia</taxon>
        <taxon>Methanosarcinales</taxon>
        <taxon>Methanosarcinaceae</taxon>
        <taxon>Methanosarcina</taxon>
    </lineage>
</organism>
<dbReference type="InterPro" id="IPR029045">
    <property type="entry name" value="ClpP/crotonase-like_dom_sf"/>
</dbReference>
<dbReference type="Gene3D" id="3.90.226.10">
    <property type="entry name" value="2-enoyl-CoA Hydratase, Chain A, domain 1"/>
    <property type="match status" value="1"/>
</dbReference>
<accession>A0ABU2D1H0</accession>
<dbReference type="RefSeq" id="WP_310575860.1">
    <property type="nucleotide sequence ID" value="NZ_JAVKPK010000029.1"/>
</dbReference>
<evidence type="ECO:0000313" key="3">
    <source>
        <dbReference type="Proteomes" id="UP001246244"/>
    </source>
</evidence>
<keyword evidence="3" id="KW-1185">Reference proteome</keyword>
<evidence type="ECO:0008006" key="4">
    <source>
        <dbReference type="Google" id="ProtNLM"/>
    </source>
</evidence>
<dbReference type="PANTHER" id="PTHR35984">
    <property type="entry name" value="PERIPLASMIC SERINE PROTEASE"/>
    <property type="match status" value="1"/>
</dbReference>
<dbReference type="Proteomes" id="UP001246244">
    <property type="component" value="Unassembled WGS sequence"/>
</dbReference>
<name>A0ABU2D1H0_9EURY</name>
<keyword evidence="1" id="KW-0812">Transmembrane</keyword>
<gene>
    <name evidence="2" type="ORF">RG963_08630</name>
</gene>
<dbReference type="EMBL" id="JAVKPK010000029">
    <property type="protein sequence ID" value="MDR7665835.1"/>
    <property type="molecule type" value="Genomic_DNA"/>
</dbReference>
<keyword evidence="1" id="KW-0472">Membrane</keyword>
<comment type="caution">
    <text evidence="2">The sequence shown here is derived from an EMBL/GenBank/DDBJ whole genome shotgun (WGS) entry which is preliminary data.</text>
</comment>
<evidence type="ECO:0000313" key="2">
    <source>
        <dbReference type="EMBL" id="MDR7665835.1"/>
    </source>
</evidence>
<feature type="transmembrane region" description="Helical" evidence="1">
    <location>
        <begin position="20"/>
        <end position="39"/>
    </location>
</feature>
<proteinExistence type="predicted"/>
<dbReference type="Pfam" id="PF01972">
    <property type="entry name" value="SDH_protease"/>
    <property type="match status" value="1"/>
</dbReference>
<keyword evidence="1" id="KW-1133">Transmembrane helix</keyword>
<dbReference type="SUPFAM" id="SSF52096">
    <property type="entry name" value="ClpP/crotonase"/>
    <property type="match status" value="1"/>
</dbReference>